<keyword evidence="1" id="KW-0812">Transmembrane</keyword>
<organism evidence="2 3">
    <name type="scientific">Clostridium gelidum</name>
    <dbReference type="NCBI Taxonomy" id="704125"/>
    <lineage>
        <taxon>Bacteria</taxon>
        <taxon>Bacillati</taxon>
        <taxon>Bacillota</taxon>
        <taxon>Clostridia</taxon>
        <taxon>Eubacteriales</taxon>
        <taxon>Clostridiaceae</taxon>
        <taxon>Clostridium</taxon>
    </lineage>
</organism>
<dbReference type="EMBL" id="AP024849">
    <property type="protein sequence ID" value="BCZ45499.1"/>
    <property type="molecule type" value="Genomic_DNA"/>
</dbReference>
<keyword evidence="1" id="KW-1133">Transmembrane helix</keyword>
<evidence type="ECO:0000313" key="3">
    <source>
        <dbReference type="Proteomes" id="UP000824633"/>
    </source>
</evidence>
<evidence type="ECO:0000256" key="1">
    <source>
        <dbReference type="SAM" id="Phobius"/>
    </source>
</evidence>
<dbReference type="Proteomes" id="UP000824633">
    <property type="component" value="Chromosome"/>
</dbReference>
<feature type="transmembrane region" description="Helical" evidence="1">
    <location>
        <begin position="54"/>
        <end position="80"/>
    </location>
</feature>
<sequence>MRKKKWNMYEGSKLSVRSKKFWMLILIPSSVITLIVSTLDIVAGNATLLIKDFFIIKSFLAIVFGTFIFVCMIDSYWLSIKNFIKEDRKGKLISIIILLIILAKEIFEILRSRH</sequence>
<gene>
    <name evidence="2" type="ORF">psyc5s11_15660</name>
</gene>
<reference evidence="3" key="1">
    <citation type="submission" date="2021-07" db="EMBL/GenBank/DDBJ databases">
        <title>Complete genome sequencing of a Clostridium isolate.</title>
        <authorList>
            <person name="Ueki A."/>
            <person name="Tonouchi A."/>
        </authorList>
    </citation>
    <scope>NUCLEOTIDE SEQUENCE [LARGE SCALE GENOMIC DNA]</scope>
    <source>
        <strain evidence="3">C5S11</strain>
    </source>
</reference>
<dbReference type="RefSeq" id="WP_224037094.1">
    <property type="nucleotide sequence ID" value="NZ_AP024849.1"/>
</dbReference>
<accession>A0ABM7T0T3</accession>
<feature type="transmembrane region" description="Helical" evidence="1">
    <location>
        <begin position="92"/>
        <end position="110"/>
    </location>
</feature>
<feature type="transmembrane region" description="Helical" evidence="1">
    <location>
        <begin position="21"/>
        <end position="42"/>
    </location>
</feature>
<evidence type="ECO:0000313" key="2">
    <source>
        <dbReference type="EMBL" id="BCZ45499.1"/>
    </source>
</evidence>
<keyword evidence="3" id="KW-1185">Reference proteome</keyword>
<name>A0ABM7T0T3_9CLOT</name>
<proteinExistence type="predicted"/>
<protein>
    <submittedName>
        <fullName evidence="2">Uncharacterized protein</fullName>
    </submittedName>
</protein>
<keyword evidence="1" id="KW-0472">Membrane</keyword>